<evidence type="ECO:0000313" key="3">
    <source>
        <dbReference type="Proteomes" id="UP000304900"/>
    </source>
</evidence>
<protein>
    <submittedName>
        <fullName evidence="2">Uncharacterized protein</fullName>
    </submittedName>
</protein>
<dbReference type="OrthoDB" id="946511at2"/>
<evidence type="ECO:0000256" key="1">
    <source>
        <dbReference type="SAM" id="SignalP"/>
    </source>
</evidence>
<sequence>MKKLMILGSLILSVFLVACKGGNDTLPIKFFESTFQQNTEDWTGDAALFKNGQQDTIAFSIKQGKIPGATDSTSRGLGVSGKNTGDSLFLFIKKKITGLDPALTYKVAYEINIGTSYPDTVGSAGRLIFIKAGASPNEPVKELANNYYNVSIEKGSLSKSGTEMFYLGTAGNGLDSVAYRSIVRTNANLAVEVKPNAAGEIWLCVGAETSYKGLIQLYYDRIYTAVGEKPVE</sequence>
<keyword evidence="3" id="KW-1185">Reference proteome</keyword>
<dbReference type="Proteomes" id="UP000304900">
    <property type="component" value="Unassembled WGS sequence"/>
</dbReference>
<dbReference type="RefSeq" id="WP_137340647.1">
    <property type="nucleotide sequence ID" value="NZ_BSQH01000003.1"/>
</dbReference>
<proteinExistence type="predicted"/>
<feature type="signal peptide" evidence="1">
    <location>
        <begin position="1"/>
        <end position="18"/>
    </location>
</feature>
<evidence type="ECO:0000313" key="2">
    <source>
        <dbReference type="EMBL" id="TKT91499.1"/>
    </source>
</evidence>
<reference evidence="2 3" key="1">
    <citation type="submission" date="2019-05" db="EMBL/GenBank/DDBJ databases">
        <title>Dyadobacter AR-3-8 sp. nov., isolated from arctic soil.</title>
        <authorList>
            <person name="Chaudhary D.K."/>
        </authorList>
    </citation>
    <scope>NUCLEOTIDE SEQUENCE [LARGE SCALE GENOMIC DNA]</scope>
    <source>
        <strain evidence="2 3">AR-3-8</strain>
    </source>
</reference>
<comment type="caution">
    <text evidence="2">The sequence shown here is derived from an EMBL/GenBank/DDBJ whole genome shotgun (WGS) entry which is preliminary data.</text>
</comment>
<dbReference type="AlphaFoldDB" id="A0A4U6D2J7"/>
<dbReference type="PROSITE" id="PS51257">
    <property type="entry name" value="PROKAR_LIPOPROTEIN"/>
    <property type="match status" value="1"/>
</dbReference>
<organism evidence="2 3">
    <name type="scientific">Dyadobacter frigoris</name>
    <dbReference type="NCBI Taxonomy" id="2576211"/>
    <lineage>
        <taxon>Bacteria</taxon>
        <taxon>Pseudomonadati</taxon>
        <taxon>Bacteroidota</taxon>
        <taxon>Cytophagia</taxon>
        <taxon>Cytophagales</taxon>
        <taxon>Spirosomataceae</taxon>
        <taxon>Dyadobacter</taxon>
    </lineage>
</organism>
<accession>A0A4U6D2J7</accession>
<gene>
    <name evidence="2" type="ORF">FDK13_14090</name>
</gene>
<name>A0A4U6D2J7_9BACT</name>
<keyword evidence="1" id="KW-0732">Signal</keyword>
<feature type="chain" id="PRO_5020518333" evidence="1">
    <location>
        <begin position="19"/>
        <end position="232"/>
    </location>
</feature>
<dbReference type="EMBL" id="SZVO01000006">
    <property type="protein sequence ID" value="TKT91499.1"/>
    <property type="molecule type" value="Genomic_DNA"/>
</dbReference>